<organism evidence="2">
    <name type="scientific">Ixodes ricinus</name>
    <name type="common">Common tick</name>
    <name type="synonym">Acarus ricinus</name>
    <dbReference type="NCBI Taxonomy" id="34613"/>
    <lineage>
        <taxon>Eukaryota</taxon>
        <taxon>Metazoa</taxon>
        <taxon>Ecdysozoa</taxon>
        <taxon>Arthropoda</taxon>
        <taxon>Chelicerata</taxon>
        <taxon>Arachnida</taxon>
        <taxon>Acari</taxon>
        <taxon>Parasitiformes</taxon>
        <taxon>Ixodida</taxon>
        <taxon>Ixodoidea</taxon>
        <taxon>Ixodidae</taxon>
        <taxon>Ixodinae</taxon>
        <taxon>Ixodes</taxon>
    </lineage>
</organism>
<evidence type="ECO:0000256" key="1">
    <source>
        <dbReference type="SAM" id="SignalP"/>
    </source>
</evidence>
<dbReference type="AlphaFoldDB" id="A0A6B0U1W3"/>
<evidence type="ECO:0000313" key="2">
    <source>
        <dbReference type="EMBL" id="MXU82730.1"/>
    </source>
</evidence>
<proteinExistence type="predicted"/>
<feature type="chain" id="PRO_5025370056" evidence="1">
    <location>
        <begin position="19"/>
        <end position="70"/>
    </location>
</feature>
<protein>
    <submittedName>
        <fullName evidence="2">Putative secreted protein</fullName>
    </submittedName>
</protein>
<feature type="signal peptide" evidence="1">
    <location>
        <begin position="1"/>
        <end position="18"/>
    </location>
</feature>
<reference evidence="2" key="1">
    <citation type="submission" date="2019-12" db="EMBL/GenBank/DDBJ databases">
        <title>An insight into the sialome of adult female Ixodes ricinus ticks feeding for 6 days.</title>
        <authorList>
            <person name="Perner J."/>
            <person name="Ribeiro J.M.C."/>
        </authorList>
    </citation>
    <scope>NUCLEOTIDE SEQUENCE</scope>
    <source>
        <strain evidence="2">Semi-engorged</strain>
        <tissue evidence="2">Salivary glands</tissue>
    </source>
</reference>
<name>A0A6B0U1W3_IXORI</name>
<keyword evidence="1" id="KW-0732">Signal</keyword>
<dbReference type="EMBL" id="GIFC01000647">
    <property type="protein sequence ID" value="MXU82730.1"/>
    <property type="molecule type" value="Transcribed_RNA"/>
</dbReference>
<accession>A0A6B0U1W3</accession>
<sequence length="70" mass="7750">MLVLLPIISLVCCMLLSADKTAFLNSPFTIKFSSFFCKMAFKPYGDFAFRQYGAGGGLTGFPLEFLISYC</sequence>